<evidence type="ECO:0000256" key="4">
    <source>
        <dbReference type="SAM" id="SignalP"/>
    </source>
</evidence>
<feature type="chain" id="PRO_5043596614" description="Jacalin-type lectin domain-containing protein" evidence="4">
    <location>
        <begin position="25"/>
        <end position="340"/>
    </location>
</feature>
<keyword evidence="7" id="KW-1185">Reference proteome</keyword>
<keyword evidence="3" id="KW-0175">Coiled coil</keyword>
<dbReference type="EMBL" id="JACTNZ010000012">
    <property type="protein sequence ID" value="KAG5520539.1"/>
    <property type="molecule type" value="Genomic_DNA"/>
</dbReference>
<dbReference type="Gene3D" id="2.100.10.30">
    <property type="entry name" value="Jacalin-like lectin domain"/>
    <property type="match status" value="1"/>
</dbReference>
<dbReference type="PROSITE" id="PS51752">
    <property type="entry name" value="JACALIN_LECTIN"/>
    <property type="match status" value="1"/>
</dbReference>
<dbReference type="Proteomes" id="UP000823749">
    <property type="component" value="Chromosome 12"/>
</dbReference>
<evidence type="ECO:0000256" key="2">
    <source>
        <dbReference type="ARBA" id="ARBA00022734"/>
    </source>
</evidence>
<name>A0AAV6HZI8_9ERIC</name>
<evidence type="ECO:0000313" key="6">
    <source>
        <dbReference type="EMBL" id="KAG5520539.1"/>
    </source>
</evidence>
<evidence type="ECO:0000256" key="1">
    <source>
        <dbReference type="ARBA" id="ARBA00006568"/>
    </source>
</evidence>
<evidence type="ECO:0000256" key="3">
    <source>
        <dbReference type="SAM" id="Coils"/>
    </source>
</evidence>
<feature type="coiled-coil region" evidence="3">
    <location>
        <begin position="63"/>
        <end position="125"/>
    </location>
</feature>
<dbReference type="SUPFAM" id="SSF51101">
    <property type="entry name" value="Mannose-binding lectins"/>
    <property type="match status" value="1"/>
</dbReference>
<comment type="caution">
    <text evidence="6">The sequence shown here is derived from an EMBL/GenBank/DDBJ whole genome shotgun (WGS) entry which is preliminary data.</text>
</comment>
<accession>A0AAV6HZI8</accession>
<keyword evidence="2" id="KW-0430">Lectin</keyword>
<dbReference type="InterPro" id="IPR036404">
    <property type="entry name" value="Jacalin-like_lectin_dom_sf"/>
</dbReference>
<dbReference type="Pfam" id="PF01419">
    <property type="entry name" value="Jacalin"/>
    <property type="match status" value="1"/>
</dbReference>
<dbReference type="InterPro" id="IPR001229">
    <property type="entry name" value="Jacalin-like_lectin_dom"/>
</dbReference>
<evidence type="ECO:0000259" key="5">
    <source>
        <dbReference type="PROSITE" id="PS51752"/>
    </source>
</evidence>
<evidence type="ECO:0000313" key="7">
    <source>
        <dbReference type="Proteomes" id="UP000823749"/>
    </source>
</evidence>
<comment type="similarity">
    <text evidence="1">Belongs to the jacalin lectin family.</text>
</comment>
<dbReference type="PANTHER" id="PTHR46506">
    <property type="entry name" value="OS05G0143600 PROTEIN"/>
    <property type="match status" value="1"/>
</dbReference>
<feature type="signal peptide" evidence="4">
    <location>
        <begin position="1"/>
        <end position="24"/>
    </location>
</feature>
<keyword evidence="4" id="KW-0732">Signal</keyword>
<organism evidence="6 7">
    <name type="scientific">Rhododendron griersonianum</name>
    <dbReference type="NCBI Taxonomy" id="479676"/>
    <lineage>
        <taxon>Eukaryota</taxon>
        <taxon>Viridiplantae</taxon>
        <taxon>Streptophyta</taxon>
        <taxon>Embryophyta</taxon>
        <taxon>Tracheophyta</taxon>
        <taxon>Spermatophyta</taxon>
        <taxon>Magnoliopsida</taxon>
        <taxon>eudicotyledons</taxon>
        <taxon>Gunneridae</taxon>
        <taxon>Pentapetalae</taxon>
        <taxon>asterids</taxon>
        <taxon>Ericales</taxon>
        <taxon>Ericaceae</taxon>
        <taxon>Ericoideae</taxon>
        <taxon>Rhodoreae</taxon>
        <taxon>Rhododendron</taxon>
    </lineage>
</organism>
<reference evidence="6" key="1">
    <citation type="submission" date="2020-08" db="EMBL/GenBank/DDBJ databases">
        <title>Plant Genome Project.</title>
        <authorList>
            <person name="Zhang R.-G."/>
        </authorList>
    </citation>
    <scope>NUCLEOTIDE SEQUENCE</scope>
    <source>
        <strain evidence="6">WSP0</strain>
        <tissue evidence="6">Leaf</tissue>
    </source>
</reference>
<dbReference type="AlphaFoldDB" id="A0AAV6HZI8"/>
<sequence length="340" mass="37954">MFDGPEIWVFLMWSIPLVVSVIQAVRQPIAEDVIHRSVDALCGFVSGKLGRLLRFASQKKPQVVDLQKIEEELKTKIKEAGAENKVLTENNKAMEKKMVDLQKIEEELKTKIKEAGVENKVLKEKNEAPEKKLVQSPVPLSGQGSFGGQILSLTFEGKIGIIKSNISEEGGIALGPWGGNGGGYWAYKVDVAPTLEITLRYEQLCIDSSAEQLSAISLTYGDWHKRSLVTSLSFYSNRGRYGPYGQQIGSTVSIPIEEGTILAGLHGRCGSYLDAFGVLVAPKVLNSSHKVTFYPPLLFTLIQLEFGQAEVGSLWRKSDRHIFFFNAYLREDDRFLFFFW</sequence>
<gene>
    <name evidence="6" type="ORF">RHGRI_033201</name>
</gene>
<protein>
    <recommendedName>
        <fullName evidence="5">Jacalin-type lectin domain-containing protein</fullName>
    </recommendedName>
</protein>
<dbReference type="GO" id="GO:0030246">
    <property type="term" value="F:carbohydrate binding"/>
    <property type="evidence" value="ECO:0007669"/>
    <property type="project" value="UniProtKB-KW"/>
</dbReference>
<feature type="domain" description="Jacalin-type lectin" evidence="5">
    <location>
        <begin position="171"/>
        <end position="282"/>
    </location>
</feature>
<proteinExistence type="inferred from homology"/>
<dbReference type="SMART" id="SM00915">
    <property type="entry name" value="Jacalin"/>
    <property type="match status" value="1"/>
</dbReference>